<dbReference type="EMBL" id="CP073767">
    <property type="protein sequence ID" value="UWZ50587.1"/>
    <property type="molecule type" value="Genomic_DNA"/>
</dbReference>
<dbReference type="AlphaFoldDB" id="A0A9Q9IAT5"/>
<proteinExistence type="predicted"/>
<dbReference type="OrthoDB" id="3363925at2"/>
<dbReference type="KEGG" id="daur:Daura_27575"/>
<keyword evidence="1" id="KW-0732">Signal</keyword>
<keyword evidence="4" id="KW-1185">Reference proteome</keyword>
<dbReference type="Pfam" id="PF18075">
    <property type="entry name" value="FtsX_ECD"/>
    <property type="match status" value="1"/>
</dbReference>
<gene>
    <name evidence="3" type="ORF">Daura_27575</name>
</gene>
<protein>
    <submittedName>
        <fullName evidence="3">Permease-like cell division protein FtsX</fullName>
    </submittedName>
</protein>
<feature type="signal peptide" evidence="1">
    <location>
        <begin position="1"/>
        <end position="20"/>
    </location>
</feature>
<dbReference type="Proteomes" id="UP001058003">
    <property type="component" value="Chromosome"/>
</dbReference>
<evidence type="ECO:0000256" key="1">
    <source>
        <dbReference type="SAM" id="SignalP"/>
    </source>
</evidence>
<dbReference type="Gene3D" id="3.30.70.3040">
    <property type="match status" value="1"/>
</dbReference>
<organism evidence="3 4">
    <name type="scientific">Dactylosporangium aurantiacum</name>
    <dbReference type="NCBI Taxonomy" id="35754"/>
    <lineage>
        <taxon>Bacteria</taxon>
        <taxon>Bacillati</taxon>
        <taxon>Actinomycetota</taxon>
        <taxon>Actinomycetes</taxon>
        <taxon>Micromonosporales</taxon>
        <taxon>Micromonosporaceae</taxon>
        <taxon>Dactylosporangium</taxon>
    </lineage>
</organism>
<sequence length="241" mass="25453">MLRNLATVLVLTLLAVPLSGCTGGDTDPLPVRISAFLRPEADRPALEARVRGLPAVTSVAFVSRQEAYERLAKSLQSDPALAGGVTPQTAPEYFEVLVADAPVAEAVQLVIDAFDGVSRTTLAVGGGDVTKQEQAGVLVRLESGVGDEPRGAIERLIKGLPRTESVRYETGERTKARLLQRCKAKDATAALATSLDAVPAHAVPASFRFRVGLHGGKIPQLADLQRLDGVASMVFVPVELL</sequence>
<evidence type="ECO:0000313" key="3">
    <source>
        <dbReference type="EMBL" id="UWZ50587.1"/>
    </source>
</evidence>
<keyword evidence="3" id="KW-0132">Cell division</keyword>
<evidence type="ECO:0000313" key="4">
    <source>
        <dbReference type="Proteomes" id="UP001058003"/>
    </source>
</evidence>
<accession>A0A9Q9IAT5</accession>
<name>A0A9Q9IAT5_9ACTN</name>
<dbReference type="GO" id="GO:0051301">
    <property type="term" value="P:cell division"/>
    <property type="evidence" value="ECO:0007669"/>
    <property type="project" value="UniProtKB-KW"/>
</dbReference>
<keyword evidence="3" id="KW-0131">Cell cycle</keyword>
<dbReference type="InterPro" id="IPR040690">
    <property type="entry name" value="FtsX_ECD"/>
</dbReference>
<evidence type="ECO:0000259" key="2">
    <source>
        <dbReference type="Pfam" id="PF18075"/>
    </source>
</evidence>
<reference evidence="3" key="1">
    <citation type="submission" date="2021-04" db="EMBL/GenBank/DDBJ databases">
        <title>Dactylosporangium aurantiacum NRRL B-8018 full assembly.</title>
        <authorList>
            <person name="Hartkoorn R.C."/>
            <person name="Beaudoing E."/>
            <person name="Hot D."/>
        </authorList>
    </citation>
    <scope>NUCLEOTIDE SEQUENCE</scope>
    <source>
        <strain evidence="3">NRRL B-8018</strain>
    </source>
</reference>
<feature type="domain" description="FtsX extracellular" evidence="2">
    <location>
        <begin position="31"/>
        <end position="118"/>
    </location>
</feature>
<feature type="chain" id="PRO_5040417632" evidence="1">
    <location>
        <begin position="21"/>
        <end position="241"/>
    </location>
</feature>
<dbReference type="RefSeq" id="WP_033357439.1">
    <property type="nucleotide sequence ID" value="NZ_CP073767.1"/>
</dbReference>